<dbReference type="InterPro" id="IPR003117">
    <property type="entry name" value="cAMP_dep_PK_reg_su_I/II_a/b"/>
</dbReference>
<dbReference type="AlphaFoldDB" id="A0A0K0K1I3"/>
<evidence type="ECO:0000259" key="2">
    <source>
        <dbReference type="SMART" id="SM00394"/>
    </source>
</evidence>
<proteinExistence type="evidence at transcript level"/>
<feature type="domain" description="RIIa" evidence="2">
    <location>
        <begin position="8"/>
        <end position="45"/>
    </location>
</feature>
<reference evidence="3" key="1">
    <citation type="submission" date="2009-08" db="EMBL/GenBank/DDBJ databases">
        <authorList>
            <person name="Sahoo P."/>
        </authorList>
    </citation>
    <scope>NUCLEOTIDE SEQUENCE</scope>
</reference>
<dbReference type="PeptideAtlas" id="A0A0K0K1I3"/>
<organism evidence="3">
    <name type="scientific">Homo sapiens</name>
    <name type="common">Human</name>
    <dbReference type="NCBI Taxonomy" id="9606"/>
    <lineage>
        <taxon>Eukaryota</taxon>
        <taxon>Metazoa</taxon>
        <taxon>Chordata</taxon>
        <taxon>Craniata</taxon>
        <taxon>Vertebrata</taxon>
        <taxon>Euteleostomi</taxon>
        <taxon>Mammalia</taxon>
        <taxon>Eutheria</taxon>
        <taxon>Euarchontoglires</taxon>
        <taxon>Primates</taxon>
        <taxon>Haplorrhini</taxon>
        <taxon>Catarrhini</taxon>
        <taxon>Hominidae</taxon>
        <taxon>Homo</taxon>
    </lineage>
</organism>
<dbReference type="SUPFAM" id="SSF47391">
    <property type="entry name" value="Dimerization-anchoring domain of cAMP-dependent PK regulatory subunit"/>
    <property type="match status" value="1"/>
</dbReference>
<dbReference type="CDD" id="cd12103">
    <property type="entry name" value="DD_RIIalpha_PKA"/>
    <property type="match status" value="1"/>
</dbReference>
<name>A0A0K0K1I3_HUMAN</name>
<feature type="compositionally biased region" description="Basic and acidic residues" evidence="1">
    <location>
        <begin position="67"/>
        <end position="78"/>
    </location>
</feature>
<dbReference type="EMBL" id="GQ472202">
    <property type="protein sequence ID" value="ACV87177.1"/>
    <property type="molecule type" value="mRNA"/>
</dbReference>
<evidence type="ECO:0000313" key="3">
    <source>
        <dbReference type="EMBL" id="ACV87177.1"/>
    </source>
</evidence>
<accession>A0A0K0K1I3</accession>
<sequence>MSHIQIPPGLTELLQGYTVEVLRQQPPDLVEFAVEYFTRLREARAPASVLPAATPRQSLGHPPPEPGPDRVADAKGDSESEEDEDLEGRLWAGPWGVVQEVSRGLEGWQGARCRAAAKPTAGWDWELCSRVSSVSLRHRREPACATSKLSSAILRALERTE</sequence>
<gene>
    <name evidence="3" type="primary">HEL-S-169mP</name>
</gene>
<feature type="region of interest" description="Disordered" evidence="1">
    <location>
        <begin position="47"/>
        <end position="89"/>
    </location>
</feature>
<evidence type="ECO:0000256" key="1">
    <source>
        <dbReference type="SAM" id="MobiDB-lite"/>
    </source>
</evidence>
<dbReference type="SMART" id="SM00394">
    <property type="entry name" value="RIIa"/>
    <property type="match status" value="1"/>
</dbReference>
<dbReference type="Pfam" id="PF02197">
    <property type="entry name" value="RIIa"/>
    <property type="match status" value="1"/>
</dbReference>
<dbReference type="Gene3D" id="1.20.890.10">
    <property type="entry name" value="cAMP-dependent protein kinase regulatory subunit, dimerization-anchoring domain"/>
    <property type="match status" value="1"/>
</dbReference>
<dbReference type="FunFam" id="1.20.890.10:FF:000002">
    <property type="entry name" value="cAMP-dependent protein kinase type II-alpha regulatory subunit"/>
    <property type="match status" value="1"/>
</dbReference>
<protein>
    <submittedName>
        <fullName evidence="3">Epididymis secretory sperm binding protein Li 169mP</fullName>
    </submittedName>
</protein>